<organism evidence="11 12">
    <name type="scientific">Palleronia caenipelagi</name>
    <dbReference type="NCBI Taxonomy" id="2489174"/>
    <lineage>
        <taxon>Bacteria</taxon>
        <taxon>Pseudomonadati</taxon>
        <taxon>Pseudomonadota</taxon>
        <taxon>Alphaproteobacteria</taxon>
        <taxon>Rhodobacterales</taxon>
        <taxon>Roseobacteraceae</taxon>
        <taxon>Palleronia</taxon>
    </lineage>
</organism>
<dbReference type="PANTHER" id="PTHR35011">
    <property type="entry name" value="2,3-DIKETO-L-GULONATE TRAP TRANSPORTER SMALL PERMEASE PROTEIN YIAM"/>
    <property type="match status" value="1"/>
</dbReference>
<dbReference type="GO" id="GO:0022857">
    <property type="term" value="F:transmembrane transporter activity"/>
    <property type="evidence" value="ECO:0007669"/>
    <property type="project" value="UniProtKB-UniRule"/>
</dbReference>
<dbReference type="InterPro" id="IPR007387">
    <property type="entry name" value="TRAP_DctQ"/>
</dbReference>
<keyword evidence="12" id="KW-1185">Reference proteome</keyword>
<evidence type="ECO:0000256" key="2">
    <source>
        <dbReference type="ARBA" id="ARBA00022448"/>
    </source>
</evidence>
<dbReference type="EMBL" id="VFSV01000025">
    <property type="protein sequence ID" value="TRD17308.1"/>
    <property type="molecule type" value="Genomic_DNA"/>
</dbReference>
<feature type="transmembrane region" description="Helical" evidence="9">
    <location>
        <begin position="99"/>
        <end position="120"/>
    </location>
</feature>
<reference evidence="11 12" key="1">
    <citation type="submission" date="2019-06" db="EMBL/GenBank/DDBJ databases">
        <title>Paenimaribius caenipelagi gen. nov., sp. nov., isolated from a tidal flat.</title>
        <authorList>
            <person name="Yoon J.-H."/>
        </authorList>
    </citation>
    <scope>NUCLEOTIDE SEQUENCE [LARGE SCALE GENOMIC DNA]</scope>
    <source>
        <strain evidence="11 12">JBTF-M29</strain>
    </source>
</reference>
<dbReference type="AlphaFoldDB" id="A0A547PT53"/>
<comment type="caution">
    <text evidence="11">The sequence shown here is derived from an EMBL/GenBank/DDBJ whole genome shotgun (WGS) entry which is preliminary data.</text>
</comment>
<evidence type="ECO:0000256" key="9">
    <source>
        <dbReference type="RuleBase" id="RU369079"/>
    </source>
</evidence>
<feature type="transmembrane region" description="Helical" evidence="9">
    <location>
        <begin position="26"/>
        <end position="48"/>
    </location>
</feature>
<evidence type="ECO:0000256" key="5">
    <source>
        <dbReference type="ARBA" id="ARBA00022692"/>
    </source>
</evidence>
<evidence type="ECO:0000313" key="12">
    <source>
        <dbReference type="Proteomes" id="UP000318590"/>
    </source>
</evidence>
<proteinExistence type="inferred from homology"/>
<evidence type="ECO:0000256" key="3">
    <source>
        <dbReference type="ARBA" id="ARBA00022475"/>
    </source>
</evidence>
<dbReference type="GO" id="GO:0015740">
    <property type="term" value="P:C4-dicarboxylate transport"/>
    <property type="evidence" value="ECO:0007669"/>
    <property type="project" value="TreeGrafter"/>
</dbReference>
<keyword evidence="6 9" id="KW-1133">Transmembrane helix</keyword>
<keyword evidence="7 9" id="KW-0472">Membrane</keyword>
<gene>
    <name evidence="11" type="ORF">FEV53_13325</name>
</gene>
<evidence type="ECO:0000256" key="8">
    <source>
        <dbReference type="ARBA" id="ARBA00038436"/>
    </source>
</evidence>
<evidence type="ECO:0000256" key="7">
    <source>
        <dbReference type="ARBA" id="ARBA00023136"/>
    </source>
</evidence>
<evidence type="ECO:0000313" key="11">
    <source>
        <dbReference type="EMBL" id="TRD17308.1"/>
    </source>
</evidence>
<feature type="transmembrane region" description="Helical" evidence="9">
    <location>
        <begin position="154"/>
        <end position="174"/>
    </location>
</feature>
<keyword evidence="4 9" id="KW-0997">Cell inner membrane</keyword>
<comment type="subcellular location">
    <subcellularLocation>
        <location evidence="1 9">Cell inner membrane</location>
        <topology evidence="1 9">Multi-pass membrane protein</topology>
    </subcellularLocation>
</comment>
<name>A0A547PT53_9RHOB</name>
<sequence>MAAGSLVLSDDSIVSRIDRSLLRVEYAMILVGGLTVFGLMLLAVFSVGGRNFLNAPLPGYVDWIEQLMPVIAVFGVSYVRREGGHIRMDIVVGALKGRALWLAELATTLAILLVAMLLLWGSWEHFLRSFDISQPMWSRDSSMDIGLPIWPAKLVVPVALGVLVVRLCLQLWAYSLAFKHNQARPVAVPLLADVATQAAMEAKQVSSREQEEAN</sequence>
<feature type="transmembrane region" description="Helical" evidence="9">
    <location>
        <begin position="60"/>
        <end position="79"/>
    </location>
</feature>
<dbReference type="OrthoDB" id="7843894at2"/>
<dbReference type="Proteomes" id="UP000318590">
    <property type="component" value="Unassembled WGS sequence"/>
</dbReference>
<evidence type="ECO:0000256" key="1">
    <source>
        <dbReference type="ARBA" id="ARBA00004429"/>
    </source>
</evidence>
<comment type="subunit">
    <text evidence="9">The complex comprises the extracytoplasmic solute receptor protein and the two transmembrane proteins.</text>
</comment>
<dbReference type="InterPro" id="IPR055348">
    <property type="entry name" value="DctQ"/>
</dbReference>
<protein>
    <recommendedName>
        <fullName evidence="9">TRAP transporter small permease protein</fullName>
    </recommendedName>
</protein>
<keyword evidence="3" id="KW-1003">Cell membrane</keyword>
<accession>A0A547PT53</accession>
<feature type="domain" description="Tripartite ATP-independent periplasmic transporters DctQ component" evidence="10">
    <location>
        <begin position="39"/>
        <end position="172"/>
    </location>
</feature>
<evidence type="ECO:0000259" key="10">
    <source>
        <dbReference type="Pfam" id="PF04290"/>
    </source>
</evidence>
<evidence type="ECO:0000256" key="4">
    <source>
        <dbReference type="ARBA" id="ARBA00022519"/>
    </source>
</evidence>
<dbReference type="RefSeq" id="WP_142835317.1">
    <property type="nucleotide sequence ID" value="NZ_VFSV01000025.1"/>
</dbReference>
<keyword evidence="2 9" id="KW-0813">Transport</keyword>
<comment type="similarity">
    <text evidence="8 9">Belongs to the TRAP transporter small permease family.</text>
</comment>
<comment type="function">
    <text evidence="9">Part of the tripartite ATP-independent periplasmic (TRAP) transport system.</text>
</comment>
<evidence type="ECO:0000256" key="6">
    <source>
        <dbReference type="ARBA" id="ARBA00022989"/>
    </source>
</evidence>
<keyword evidence="5 9" id="KW-0812">Transmembrane</keyword>
<dbReference type="GO" id="GO:0005886">
    <property type="term" value="C:plasma membrane"/>
    <property type="evidence" value="ECO:0007669"/>
    <property type="project" value="UniProtKB-SubCell"/>
</dbReference>
<dbReference type="PANTHER" id="PTHR35011:SF10">
    <property type="entry name" value="TRAP TRANSPORTER SMALL PERMEASE PROTEIN"/>
    <property type="match status" value="1"/>
</dbReference>
<dbReference type="Pfam" id="PF04290">
    <property type="entry name" value="DctQ"/>
    <property type="match status" value="1"/>
</dbReference>